<protein>
    <submittedName>
        <fullName evidence="1">Predicted protein</fullName>
    </submittedName>
</protein>
<proteinExistence type="predicted"/>
<reference evidence="2" key="1">
    <citation type="journal article" date="2011" name="Nat. Commun.">
        <title>Effector diversification within compartments of the Leptosphaeria maculans genome affected by Repeat-Induced Point mutations.</title>
        <authorList>
            <person name="Rouxel T."/>
            <person name="Grandaubert J."/>
            <person name="Hane J.K."/>
            <person name="Hoede C."/>
            <person name="van de Wouw A.P."/>
            <person name="Couloux A."/>
            <person name="Dominguez V."/>
            <person name="Anthouard V."/>
            <person name="Bally P."/>
            <person name="Bourras S."/>
            <person name="Cozijnsen A.J."/>
            <person name="Ciuffetti L.M."/>
            <person name="Degrave A."/>
            <person name="Dilmaghani A."/>
            <person name="Duret L."/>
            <person name="Fudal I."/>
            <person name="Goodwin S.B."/>
            <person name="Gout L."/>
            <person name="Glaser N."/>
            <person name="Linglin J."/>
            <person name="Kema G.H.J."/>
            <person name="Lapalu N."/>
            <person name="Lawrence C.B."/>
            <person name="May K."/>
            <person name="Meyer M."/>
            <person name="Ollivier B."/>
            <person name="Poulain J."/>
            <person name="Schoch C.L."/>
            <person name="Simon A."/>
            <person name="Spatafora J.W."/>
            <person name="Stachowiak A."/>
            <person name="Turgeon B.G."/>
            <person name="Tyler B.M."/>
            <person name="Vincent D."/>
            <person name="Weissenbach J."/>
            <person name="Amselem J."/>
            <person name="Quesneville H."/>
            <person name="Oliver R.P."/>
            <person name="Wincker P."/>
            <person name="Balesdent M.-H."/>
            <person name="Howlett B.J."/>
        </authorList>
    </citation>
    <scope>NUCLEOTIDE SEQUENCE [LARGE SCALE GENOMIC DNA]</scope>
    <source>
        <strain evidence="2">JN3 / isolate v23.1.3 / race Av1-4-5-6-7-8</strain>
    </source>
</reference>
<dbReference type="InParanoid" id="E5A455"/>
<keyword evidence="2" id="KW-1185">Reference proteome</keyword>
<accession>E5A455</accession>
<dbReference type="Proteomes" id="UP000002668">
    <property type="component" value="Genome"/>
</dbReference>
<sequence>MKDAPAWCNERTTSERLNECIQYIQWLLIKVIIRHIAQTALFLALRKAFVSVIGTLNATSCCGQRTRSRVCTGSARLNCGLTFNQVGVCPVTGLGASRVLDDGSHPATHSLLESLSKAVT</sequence>
<dbReference type="AlphaFoldDB" id="E5A455"/>
<organism evidence="2">
    <name type="scientific">Leptosphaeria maculans (strain JN3 / isolate v23.1.3 / race Av1-4-5-6-7-8)</name>
    <name type="common">Blackleg fungus</name>
    <name type="synonym">Phoma lingam</name>
    <dbReference type="NCBI Taxonomy" id="985895"/>
    <lineage>
        <taxon>Eukaryota</taxon>
        <taxon>Fungi</taxon>
        <taxon>Dikarya</taxon>
        <taxon>Ascomycota</taxon>
        <taxon>Pezizomycotina</taxon>
        <taxon>Dothideomycetes</taxon>
        <taxon>Pleosporomycetidae</taxon>
        <taxon>Pleosporales</taxon>
        <taxon>Pleosporineae</taxon>
        <taxon>Leptosphaeriaceae</taxon>
        <taxon>Plenodomus</taxon>
        <taxon>Plenodomus lingam/Leptosphaeria maculans species complex</taxon>
    </lineage>
</organism>
<dbReference type="VEuPathDB" id="FungiDB:LEMA_P098090.1"/>
<dbReference type="EMBL" id="FP929133">
    <property type="protein sequence ID" value="CBX98400.1"/>
    <property type="molecule type" value="Genomic_DNA"/>
</dbReference>
<evidence type="ECO:0000313" key="2">
    <source>
        <dbReference type="Proteomes" id="UP000002668"/>
    </source>
</evidence>
<dbReference type="OrthoDB" id="10545976at2759"/>
<gene>
    <name evidence="1" type="ORF">LEMA_P098090.1</name>
</gene>
<evidence type="ECO:0000313" key="1">
    <source>
        <dbReference type="EMBL" id="CBX98400.1"/>
    </source>
</evidence>
<name>E5A455_LEPMJ</name>
<dbReference type="HOGENOM" id="CLU_2050089_0_0_1"/>